<dbReference type="Pfam" id="PF02498">
    <property type="entry name" value="Bro-N"/>
    <property type="match status" value="1"/>
</dbReference>
<feature type="domain" description="Bro-N" evidence="1">
    <location>
        <begin position="1"/>
        <end position="63"/>
    </location>
</feature>
<name>A0A8S5U5N5_9CAUD</name>
<organism evidence="2">
    <name type="scientific">Siphoviridae sp. cteLh2</name>
    <dbReference type="NCBI Taxonomy" id="2825590"/>
    <lineage>
        <taxon>Viruses</taxon>
        <taxon>Duplodnaviria</taxon>
        <taxon>Heunggongvirae</taxon>
        <taxon>Uroviricota</taxon>
        <taxon>Caudoviricetes</taxon>
    </lineage>
</organism>
<reference evidence="2" key="1">
    <citation type="journal article" date="2021" name="Proc. Natl. Acad. Sci. U.S.A.">
        <title>A Catalog of Tens of Thousands of Viruses from Human Metagenomes Reveals Hidden Associations with Chronic Diseases.</title>
        <authorList>
            <person name="Tisza M.J."/>
            <person name="Buck C.B."/>
        </authorList>
    </citation>
    <scope>NUCLEOTIDE SEQUENCE</scope>
    <source>
        <strain evidence="2">CteLh2</strain>
    </source>
</reference>
<dbReference type="PROSITE" id="PS51750">
    <property type="entry name" value="BRO_N"/>
    <property type="match status" value="1"/>
</dbReference>
<sequence length="63" mass="7154">MNKVQEFLNENFGEVRAINKDNEMWFVASDVAKILEYRDANALTKSLDDDEKDTQTLSTLGGN</sequence>
<proteinExistence type="predicted"/>
<accession>A0A8S5U5N5</accession>
<protein>
    <submittedName>
        <fullName evidence="2">BRO family protein</fullName>
    </submittedName>
</protein>
<evidence type="ECO:0000313" key="2">
    <source>
        <dbReference type="EMBL" id="DAF89767.1"/>
    </source>
</evidence>
<evidence type="ECO:0000259" key="1">
    <source>
        <dbReference type="PROSITE" id="PS51750"/>
    </source>
</evidence>
<dbReference type="InterPro" id="IPR003497">
    <property type="entry name" value="BRO_N_domain"/>
</dbReference>
<dbReference type="EMBL" id="BK016017">
    <property type="protein sequence ID" value="DAF89767.1"/>
    <property type="molecule type" value="Genomic_DNA"/>
</dbReference>